<evidence type="ECO:0008006" key="8">
    <source>
        <dbReference type="Google" id="ProtNLM"/>
    </source>
</evidence>
<dbReference type="Proteomes" id="UP000435877">
    <property type="component" value="Unassembled WGS sequence"/>
</dbReference>
<keyword evidence="2" id="KW-0732">Signal</keyword>
<reference evidence="6 7" key="1">
    <citation type="submission" date="2019-11" db="EMBL/GenBank/DDBJ databases">
        <authorList>
            <person name="Holert J."/>
        </authorList>
    </citation>
    <scope>NUCLEOTIDE SEQUENCE [LARGE SCALE GENOMIC DNA]</scope>
    <source>
        <strain evidence="5">BC3_2A</strain>
        <strain evidence="3">SB11_1A</strain>
    </source>
</reference>
<dbReference type="OrthoDB" id="9808870at2"/>
<proteinExistence type="predicted"/>
<evidence type="ECO:0000313" key="3">
    <source>
        <dbReference type="EMBL" id="CAA0087630.1"/>
    </source>
</evidence>
<feature type="transmembrane region" description="Helical" evidence="1">
    <location>
        <begin position="146"/>
        <end position="163"/>
    </location>
</feature>
<gene>
    <name evidence="3" type="ORF">IHBHHGIJ_01363</name>
    <name evidence="4" type="ORF">KFEGEMFD_03103</name>
    <name evidence="5" type="ORF">KFEGEMFD_03662</name>
</gene>
<dbReference type="Pfam" id="PF13795">
    <property type="entry name" value="HupE_UreJ_2"/>
    <property type="match status" value="1"/>
</dbReference>
<evidence type="ECO:0000313" key="7">
    <source>
        <dbReference type="Proteomes" id="UP000439591"/>
    </source>
</evidence>
<evidence type="ECO:0000256" key="1">
    <source>
        <dbReference type="SAM" id="Phobius"/>
    </source>
</evidence>
<protein>
    <recommendedName>
        <fullName evidence="8">HupE / UreJ protein</fullName>
    </recommendedName>
</protein>
<feature type="transmembrane region" description="Helical" evidence="1">
    <location>
        <begin position="199"/>
        <end position="215"/>
    </location>
</feature>
<evidence type="ECO:0000313" key="6">
    <source>
        <dbReference type="Proteomes" id="UP000435877"/>
    </source>
</evidence>
<name>A0A5S9QQ12_9GAMM</name>
<feature type="transmembrane region" description="Helical" evidence="1">
    <location>
        <begin position="227"/>
        <end position="252"/>
    </location>
</feature>
<feature type="transmembrane region" description="Helical" evidence="1">
    <location>
        <begin position="170"/>
        <end position="193"/>
    </location>
</feature>
<evidence type="ECO:0000313" key="5">
    <source>
        <dbReference type="EMBL" id="CAA0120082.1"/>
    </source>
</evidence>
<evidence type="ECO:0000313" key="4">
    <source>
        <dbReference type="EMBL" id="CAA0115241.1"/>
    </source>
</evidence>
<sequence length="336" mass="36327">MRIISCLLLLFGLSSGANAHKLAPSLLELRQLPSGIISVWWKTPVLAVASPSVVLPSSCQRIGGIKQEVVDNAIERRYSISCSGESSLVFSINGLAASRSAALLRWYGDGGQQQKLLRSDEDSFSPEDSADHGSTVVQFTALGVEHILIGIDHLLFVLGLLLVAQRRKRLFVWVSAFTVGHSITLFMVSLGYIPHWPNVAEWLIAASVFAMALYAEVDRAGRQYGKVFVMVVGAFGLLHGLGFASVLAELAVPSGKMLPALLGFNIGIELGQLLFLAGVSLILLFWQRLLFISPNVLQRSSSVARGTTVYVMGSVASYWMIDRGLSVFEAAVMGAY</sequence>
<keyword evidence="1" id="KW-0472">Membrane</keyword>
<keyword evidence="1" id="KW-0812">Transmembrane</keyword>
<keyword evidence="6" id="KW-1185">Reference proteome</keyword>
<dbReference type="RefSeq" id="WP_159267966.1">
    <property type="nucleotide sequence ID" value="NZ_CACSIK010000001.1"/>
</dbReference>
<dbReference type="EMBL" id="CACSIM010000005">
    <property type="protein sequence ID" value="CAA0115241.1"/>
    <property type="molecule type" value="Genomic_DNA"/>
</dbReference>
<feature type="signal peptide" evidence="2">
    <location>
        <begin position="1"/>
        <end position="19"/>
    </location>
</feature>
<dbReference type="EMBL" id="CACSIK010000001">
    <property type="protein sequence ID" value="CAA0087630.1"/>
    <property type="molecule type" value="Genomic_DNA"/>
</dbReference>
<feature type="chain" id="PRO_5036372934" description="HupE / UreJ protein" evidence="2">
    <location>
        <begin position="20"/>
        <end position="336"/>
    </location>
</feature>
<dbReference type="Proteomes" id="UP000439591">
    <property type="component" value="Unassembled WGS sequence"/>
</dbReference>
<feature type="transmembrane region" description="Helical" evidence="1">
    <location>
        <begin position="272"/>
        <end position="291"/>
    </location>
</feature>
<dbReference type="AlphaFoldDB" id="A0A5S9QQ12"/>
<keyword evidence="1" id="KW-1133">Transmembrane helix</keyword>
<dbReference type="InterPro" id="IPR032809">
    <property type="entry name" value="Put_HupE_UreJ"/>
</dbReference>
<dbReference type="EMBL" id="CACSIM010000007">
    <property type="protein sequence ID" value="CAA0120082.1"/>
    <property type="molecule type" value="Genomic_DNA"/>
</dbReference>
<evidence type="ECO:0000256" key="2">
    <source>
        <dbReference type="SAM" id="SignalP"/>
    </source>
</evidence>
<accession>A0A5S9QQ12</accession>
<organism evidence="5 7">
    <name type="scientific">Zhongshania aliphaticivorans</name>
    <dbReference type="NCBI Taxonomy" id="1470434"/>
    <lineage>
        <taxon>Bacteria</taxon>
        <taxon>Pseudomonadati</taxon>
        <taxon>Pseudomonadota</taxon>
        <taxon>Gammaproteobacteria</taxon>
        <taxon>Cellvibrionales</taxon>
        <taxon>Spongiibacteraceae</taxon>
        <taxon>Zhongshania</taxon>
    </lineage>
</organism>